<dbReference type="PROSITE" id="PS51257">
    <property type="entry name" value="PROKAR_LIPOPROTEIN"/>
    <property type="match status" value="1"/>
</dbReference>
<evidence type="ECO:0000256" key="1">
    <source>
        <dbReference type="SAM" id="SignalP"/>
    </source>
</evidence>
<dbReference type="RefSeq" id="WP_182560134.1">
    <property type="nucleotide sequence ID" value="NZ_JACGWT010000003.1"/>
</dbReference>
<dbReference type="EMBL" id="JACGWT010000003">
    <property type="protein sequence ID" value="MBA8794579.1"/>
    <property type="molecule type" value="Genomic_DNA"/>
</dbReference>
<evidence type="ECO:0000313" key="3">
    <source>
        <dbReference type="Proteomes" id="UP000523079"/>
    </source>
</evidence>
<keyword evidence="3" id="KW-1185">Reference proteome</keyword>
<dbReference type="AlphaFoldDB" id="A0A7W3P637"/>
<protein>
    <recommendedName>
        <fullName evidence="4">SurA N-terminal domain-containing protein</fullName>
    </recommendedName>
</protein>
<dbReference type="Proteomes" id="UP000523079">
    <property type="component" value="Unassembled WGS sequence"/>
</dbReference>
<comment type="caution">
    <text evidence="2">The sequence shown here is derived from an EMBL/GenBank/DDBJ whole genome shotgun (WGS) entry which is preliminary data.</text>
</comment>
<keyword evidence="1" id="KW-0732">Signal</keyword>
<name>A0A7W3P637_9ACTN</name>
<organism evidence="2 3">
    <name type="scientific">Microlunatus kandeliicorticis</name>
    <dbReference type="NCBI Taxonomy" id="1759536"/>
    <lineage>
        <taxon>Bacteria</taxon>
        <taxon>Bacillati</taxon>
        <taxon>Actinomycetota</taxon>
        <taxon>Actinomycetes</taxon>
        <taxon>Propionibacteriales</taxon>
        <taxon>Propionibacteriaceae</taxon>
        <taxon>Microlunatus</taxon>
    </lineage>
</organism>
<evidence type="ECO:0000313" key="2">
    <source>
        <dbReference type="EMBL" id="MBA8794579.1"/>
    </source>
</evidence>
<sequence length="172" mass="18039">MNRTTGRRRWSVVSALLVAGVLVSGCTESPDAAAVVDGSKISRSTLEQSVTAAGEVLAGSGNTLSRDQVLTVLIQGEIAEHVAQQQGITITDADRDAELSEQALSVPAARDFVYDVADTSIMTKRLGEQQFAKLIAGSDVVVNPRYGSWQPGQSVTVIAGNGSLSQVLQQTP</sequence>
<evidence type="ECO:0008006" key="4">
    <source>
        <dbReference type="Google" id="ProtNLM"/>
    </source>
</evidence>
<feature type="chain" id="PRO_5039005573" description="SurA N-terminal domain-containing protein" evidence="1">
    <location>
        <begin position="25"/>
        <end position="172"/>
    </location>
</feature>
<accession>A0A7W3P637</accession>
<dbReference type="InterPro" id="IPR027304">
    <property type="entry name" value="Trigger_fact/SurA_dom_sf"/>
</dbReference>
<feature type="signal peptide" evidence="1">
    <location>
        <begin position="1"/>
        <end position="24"/>
    </location>
</feature>
<dbReference type="SUPFAM" id="SSF109998">
    <property type="entry name" value="Triger factor/SurA peptide-binding domain-like"/>
    <property type="match status" value="1"/>
</dbReference>
<gene>
    <name evidence="2" type="ORF">FHX74_002198</name>
</gene>
<reference evidence="2 3" key="1">
    <citation type="submission" date="2020-07" db="EMBL/GenBank/DDBJ databases">
        <title>Sequencing the genomes of 1000 actinobacteria strains.</title>
        <authorList>
            <person name="Klenk H.-P."/>
        </authorList>
    </citation>
    <scope>NUCLEOTIDE SEQUENCE [LARGE SCALE GENOMIC DNA]</scope>
    <source>
        <strain evidence="2 3">DSM 100723</strain>
    </source>
</reference>
<proteinExistence type="predicted"/>
<dbReference type="Gene3D" id="1.10.4030.10">
    <property type="entry name" value="Porin chaperone SurA, peptide-binding domain"/>
    <property type="match status" value="1"/>
</dbReference>